<evidence type="ECO:0000256" key="6">
    <source>
        <dbReference type="PIRSR" id="PIRSR602401-1"/>
    </source>
</evidence>
<dbReference type="PANTHER" id="PTHR24305">
    <property type="entry name" value="CYTOCHROME P450"/>
    <property type="match status" value="1"/>
</dbReference>
<evidence type="ECO:0000313" key="9">
    <source>
        <dbReference type="EMBL" id="KAF2231776.1"/>
    </source>
</evidence>
<evidence type="ECO:0000313" key="10">
    <source>
        <dbReference type="Proteomes" id="UP000800092"/>
    </source>
</evidence>
<dbReference type="PRINTS" id="PR00463">
    <property type="entry name" value="EP450I"/>
</dbReference>
<dbReference type="SUPFAM" id="SSF48264">
    <property type="entry name" value="Cytochrome P450"/>
    <property type="match status" value="1"/>
</dbReference>
<name>A0A6A6H128_VIRVR</name>
<accession>A0A6A6H128</accession>
<protein>
    <submittedName>
        <fullName evidence="9">Benzoate 4-monooxygenase cytochrome P450</fullName>
    </submittedName>
</protein>
<keyword evidence="8" id="KW-0472">Membrane</keyword>
<dbReference type="InterPro" id="IPR050121">
    <property type="entry name" value="Cytochrome_P450_monoxygenase"/>
</dbReference>
<dbReference type="Pfam" id="PF00067">
    <property type="entry name" value="p450"/>
    <property type="match status" value="1"/>
</dbReference>
<dbReference type="EMBL" id="ML991823">
    <property type="protein sequence ID" value="KAF2231776.1"/>
    <property type="molecule type" value="Genomic_DNA"/>
</dbReference>
<dbReference type="AlphaFoldDB" id="A0A6A6H128"/>
<feature type="transmembrane region" description="Helical" evidence="8">
    <location>
        <begin position="6"/>
        <end position="22"/>
    </location>
</feature>
<keyword evidence="9" id="KW-0503">Monooxygenase</keyword>
<keyword evidence="8" id="KW-1133">Transmembrane helix</keyword>
<evidence type="ECO:0000256" key="3">
    <source>
        <dbReference type="ARBA" id="ARBA00022617"/>
    </source>
</evidence>
<dbReference type="GO" id="GO:0004497">
    <property type="term" value="F:monooxygenase activity"/>
    <property type="evidence" value="ECO:0007669"/>
    <property type="project" value="UniProtKB-KW"/>
</dbReference>
<sequence length="500" mass="56451">MAVNTLFVFGTILIFGVTLIAIKKVYFHPLSRYPGPFLWALTRLPYMLAFRSGTLAHKIRDFHAQYGDVVRVAPNELSYIKPDAIREIYAKRPNALLKTLPKDPIRQPPPKPGQPVSMLEGNDTDHARIRKGWSHSFSNQALSAQEPLITSYVNKMVVQLRSLVKKGTNPIDLQEWYSFCTFDIICSLSFGEDLACLEQSRYHDWVASLVYSVKAMVQIAACRFYPFLFLLLMKLVPKSAKENLAKHQAFTREKVQKRLKTPTDHPDFLSHLEKNRDNLSDSEIEINAATMIFAGSHTLQSALTGITLRLIQHPESLQRVTKEVRSAFSTENQIDMKSLLGLPYLRAVVQEGMRSTSPVPLGLTRMIPDGGSIICGDALPAGTVVSYHMWAANTSPSNFTDPDQFVPERWLDNQEAYPGQKSKRDFAKEKKDALQPFLQGPRDCIGQNLARVELYLIIGHTLYAFDMAAPGKLSELMVWENQRTYAVWDRSPLPVQLSLA</sequence>
<dbReference type="PANTHER" id="PTHR24305:SF210">
    <property type="entry name" value="CYTOCHROME P450 MONOOXYGENASE ASQL-RELATED"/>
    <property type="match status" value="1"/>
</dbReference>
<evidence type="ECO:0000256" key="5">
    <source>
        <dbReference type="ARBA" id="ARBA00023004"/>
    </source>
</evidence>
<proteinExistence type="inferred from homology"/>
<dbReference type="PRINTS" id="PR00385">
    <property type="entry name" value="P450"/>
</dbReference>
<dbReference type="GO" id="GO:0005506">
    <property type="term" value="F:iron ion binding"/>
    <property type="evidence" value="ECO:0007669"/>
    <property type="project" value="InterPro"/>
</dbReference>
<dbReference type="GO" id="GO:0016705">
    <property type="term" value="F:oxidoreductase activity, acting on paired donors, with incorporation or reduction of molecular oxygen"/>
    <property type="evidence" value="ECO:0007669"/>
    <property type="project" value="InterPro"/>
</dbReference>
<dbReference type="GO" id="GO:0020037">
    <property type="term" value="F:heme binding"/>
    <property type="evidence" value="ECO:0007669"/>
    <property type="project" value="InterPro"/>
</dbReference>
<reference evidence="9" key="1">
    <citation type="journal article" date="2020" name="Stud. Mycol.">
        <title>101 Dothideomycetes genomes: a test case for predicting lifestyles and emergence of pathogens.</title>
        <authorList>
            <person name="Haridas S."/>
            <person name="Albert R."/>
            <person name="Binder M."/>
            <person name="Bloem J."/>
            <person name="Labutti K."/>
            <person name="Salamov A."/>
            <person name="Andreopoulos B."/>
            <person name="Baker S."/>
            <person name="Barry K."/>
            <person name="Bills G."/>
            <person name="Bluhm B."/>
            <person name="Cannon C."/>
            <person name="Castanera R."/>
            <person name="Culley D."/>
            <person name="Daum C."/>
            <person name="Ezra D."/>
            <person name="Gonzalez J."/>
            <person name="Henrissat B."/>
            <person name="Kuo A."/>
            <person name="Liang C."/>
            <person name="Lipzen A."/>
            <person name="Lutzoni F."/>
            <person name="Magnuson J."/>
            <person name="Mondo S."/>
            <person name="Nolan M."/>
            <person name="Ohm R."/>
            <person name="Pangilinan J."/>
            <person name="Park H.-J."/>
            <person name="Ramirez L."/>
            <person name="Alfaro M."/>
            <person name="Sun H."/>
            <person name="Tritt A."/>
            <person name="Yoshinaga Y."/>
            <person name="Zwiers L.-H."/>
            <person name="Turgeon B."/>
            <person name="Goodwin S."/>
            <person name="Spatafora J."/>
            <person name="Crous P."/>
            <person name="Grigoriev I."/>
        </authorList>
    </citation>
    <scope>NUCLEOTIDE SEQUENCE</scope>
    <source>
        <strain evidence="9">Tuck. ex Michener</strain>
    </source>
</reference>
<organism evidence="9 10">
    <name type="scientific">Viridothelium virens</name>
    <name type="common">Speckled blister lichen</name>
    <name type="synonym">Trypethelium virens</name>
    <dbReference type="NCBI Taxonomy" id="1048519"/>
    <lineage>
        <taxon>Eukaryota</taxon>
        <taxon>Fungi</taxon>
        <taxon>Dikarya</taxon>
        <taxon>Ascomycota</taxon>
        <taxon>Pezizomycotina</taxon>
        <taxon>Dothideomycetes</taxon>
        <taxon>Dothideomycetes incertae sedis</taxon>
        <taxon>Trypetheliales</taxon>
        <taxon>Trypetheliaceae</taxon>
        <taxon>Viridothelium</taxon>
    </lineage>
</organism>
<dbReference type="Proteomes" id="UP000800092">
    <property type="component" value="Unassembled WGS sequence"/>
</dbReference>
<dbReference type="OrthoDB" id="1470350at2759"/>
<dbReference type="InterPro" id="IPR036396">
    <property type="entry name" value="Cyt_P450_sf"/>
</dbReference>
<evidence type="ECO:0000256" key="4">
    <source>
        <dbReference type="ARBA" id="ARBA00022723"/>
    </source>
</evidence>
<comment type="similarity">
    <text evidence="2">Belongs to the cytochrome P450 family.</text>
</comment>
<feature type="region of interest" description="Disordered" evidence="7">
    <location>
        <begin position="100"/>
        <end position="120"/>
    </location>
</feature>
<keyword evidence="5 6" id="KW-0408">Iron</keyword>
<keyword evidence="9" id="KW-0560">Oxidoreductase</keyword>
<keyword evidence="4 6" id="KW-0479">Metal-binding</keyword>
<dbReference type="InterPro" id="IPR002401">
    <property type="entry name" value="Cyt_P450_E_grp-I"/>
</dbReference>
<gene>
    <name evidence="9" type="ORF">EV356DRAFT_535282</name>
</gene>
<evidence type="ECO:0000256" key="2">
    <source>
        <dbReference type="ARBA" id="ARBA00010617"/>
    </source>
</evidence>
<keyword evidence="3 6" id="KW-0349">Heme</keyword>
<keyword evidence="8" id="KW-0812">Transmembrane</keyword>
<feature type="binding site" description="axial binding residue" evidence="6">
    <location>
        <position position="444"/>
    </location>
    <ligand>
        <name>heme</name>
        <dbReference type="ChEBI" id="CHEBI:30413"/>
    </ligand>
    <ligandPart>
        <name>Fe</name>
        <dbReference type="ChEBI" id="CHEBI:18248"/>
    </ligandPart>
</feature>
<evidence type="ECO:0000256" key="7">
    <source>
        <dbReference type="SAM" id="MobiDB-lite"/>
    </source>
</evidence>
<dbReference type="Gene3D" id="1.10.630.10">
    <property type="entry name" value="Cytochrome P450"/>
    <property type="match status" value="1"/>
</dbReference>
<dbReference type="InterPro" id="IPR001128">
    <property type="entry name" value="Cyt_P450"/>
</dbReference>
<evidence type="ECO:0000256" key="8">
    <source>
        <dbReference type="SAM" id="Phobius"/>
    </source>
</evidence>
<evidence type="ECO:0000256" key="1">
    <source>
        <dbReference type="ARBA" id="ARBA00001971"/>
    </source>
</evidence>
<dbReference type="CDD" id="cd11058">
    <property type="entry name" value="CYP60B-like"/>
    <property type="match status" value="1"/>
</dbReference>
<keyword evidence="10" id="KW-1185">Reference proteome</keyword>
<comment type="cofactor">
    <cofactor evidence="1 6">
        <name>heme</name>
        <dbReference type="ChEBI" id="CHEBI:30413"/>
    </cofactor>
</comment>